<dbReference type="KEGG" id="bma:BMAA0539.1"/>
<dbReference type="InterPro" id="IPR052723">
    <property type="entry name" value="Acyl-CoA_thioesterase_PaaI"/>
</dbReference>
<gene>
    <name evidence="4" type="ordered locus">BMAA0539.1</name>
</gene>
<dbReference type="SUPFAM" id="SSF54637">
    <property type="entry name" value="Thioesterase/thiol ester dehydrase-isomerase"/>
    <property type="match status" value="1"/>
</dbReference>
<proteinExistence type="predicted"/>
<accession>A0A0H2WED2</accession>
<evidence type="ECO:0000313" key="4">
    <source>
        <dbReference type="EMBL" id="AAU47178.1"/>
    </source>
</evidence>
<protein>
    <recommendedName>
        <fullName evidence="3">Thioesterase domain-containing protein</fullName>
    </recommendedName>
</protein>
<dbReference type="PANTHER" id="PTHR42856:SF1">
    <property type="entry name" value="ACYL-COENZYME A THIOESTERASE PAAI"/>
    <property type="match status" value="1"/>
</dbReference>
<dbReference type="InterPro" id="IPR029069">
    <property type="entry name" value="HotDog_dom_sf"/>
</dbReference>
<name>A0A0H2WED2_BURMA</name>
<evidence type="ECO:0000256" key="1">
    <source>
        <dbReference type="ARBA" id="ARBA00022801"/>
    </source>
</evidence>
<dbReference type="InterPro" id="IPR011973">
    <property type="entry name" value="PaaD"/>
</dbReference>
<dbReference type="EMBL" id="CP000011">
    <property type="protein sequence ID" value="AAU47178.1"/>
    <property type="molecule type" value="Genomic_DNA"/>
</dbReference>
<reference evidence="4 5" key="1">
    <citation type="journal article" date="2004" name="Proc. Natl. Acad. Sci. U.S.A.">
        <title>Structural flexibility in the Burkholderia mallei genome.</title>
        <authorList>
            <person name="Nierman W.C."/>
            <person name="DeShazer D."/>
            <person name="Kim H.S."/>
            <person name="Tettelin H."/>
            <person name="Nelson K.E."/>
            <person name="Feldblyum T."/>
            <person name="Ulrich R.L."/>
            <person name="Ronning C.M."/>
            <person name="Brinkac L.M."/>
            <person name="Daugherty S.C."/>
            <person name="Davidsen T.D."/>
            <person name="Deboy R.T."/>
            <person name="Dimitrov G."/>
            <person name="Dodson R.J."/>
            <person name="Durkin A.S."/>
            <person name="Gwinn M.L."/>
            <person name="Haft D.H."/>
            <person name="Khouri H."/>
            <person name="Kolonay J.F."/>
            <person name="Madupu R."/>
            <person name="Mohammoud Y."/>
            <person name="Nelson W.C."/>
            <person name="Radune D."/>
            <person name="Romero C.M."/>
            <person name="Sarria S."/>
            <person name="Selengut J."/>
            <person name="Shamblin C."/>
            <person name="Sullivan S.A."/>
            <person name="White O."/>
            <person name="Yu Y."/>
            <person name="Zafar N."/>
            <person name="Zhou L."/>
            <person name="Fraser C.M."/>
        </authorList>
    </citation>
    <scope>NUCLEOTIDE SEQUENCE [LARGE SCALE GENOMIC DNA]</scope>
    <source>
        <strain evidence="4 5">ATCC 23344</strain>
    </source>
</reference>
<dbReference type="PANTHER" id="PTHR42856">
    <property type="entry name" value="ACYL-COENZYME A THIOESTERASE PAAI"/>
    <property type="match status" value="1"/>
</dbReference>
<dbReference type="HOGENOM" id="CLU_089876_11_0_4"/>
<feature type="domain" description="Thioesterase" evidence="3">
    <location>
        <begin position="66"/>
        <end position="140"/>
    </location>
</feature>
<keyword evidence="1" id="KW-0378">Hydrolase</keyword>
<feature type="compositionally biased region" description="Pro residues" evidence="2">
    <location>
        <begin position="17"/>
        <end position="27"/>
    </location>
</feature>
<keyword evidence="5" id="KW-1185">Reference proteome</keyword>
<dbReference type="Gene3D" id="3.10.129.10">
    <property type="entry name" value="Hotdog Thioesterase"/>
    <property type="match status" value="1"/>
</dbReference>
<evidence type="ECO:0000313" key="5">
    <source>
        <dbReference type="Proteomes" id="UP000006693"/>
    </source>
</evidence>
<dbReference type="InterPro" id="IPR006683">
    <property type="entry name" value="Thioestr_dom"/>
</dbReference>
<dbReference type="Proteomes" id="UP000006693">
    <property type="component" value="Chromosome 2"/>
</dbReference>
<dbReference type="PATRIC" id="fig|243160.12.peg.4049"/>
<dbReference type="GO" id="GO:0016289">
    <property type="term" value="F:acyl-CoA hydrolase activity"/>
    <property type="evidence" value="ECO:0007669"/>
    <property type="project" value="UniProtKB-ARBA"/>
</dbReference>
<dbReference type="AlphaFoldDB" id="A0A0H2WED2"/>
<dbReference type="InterPro" id="IPR003736">
    <property type="entry name" value="PAAI_dom"/>
</dbReference>
<dbReference type="eggNOG" id="COG2050">
    <property type="taxonomic scope" value="Bacteria"/>
</dbReference>
<evidence type="ECO:0000259" key="3">
    <source>
        <dbReference type="Pfam" id="PF03061"/>
    </source>
</evidence>
<evidence type="ECO:0000256" key="2">
    <source>
        <dbReference type="SAM" id="MobiDB-lite"/>
    </source>
</evidence>
<dbReference type="NCBIfam" id="TIGR00369">
    <property type="entry name" value="unchar_dom_1"/>
    <property type="match status" value="1"/>
</dbReference>
<dbReference type="Pfam" id="PF03061">
    <property type="entry name" value="4HBT"/>
    <property type="match status" value="1"/>
</dbReference>
<dbReference type="CDD" id="cd03443">
    <property type="entry name" value="PaaI_thioesterase"/>
    <property type="match status" value="1"/>
</dbReference>
<sequence length="159" mass="17157">MRWPHALPNARQRRPQNAPPKRSPAQPPKQCTPRTPAAAASASRCSKCGRATRARMPVRGDFLNGHQICHGGLVFTLADSTFAFACNSYNINTVAAGCSIEFLRPVAGGDVLTAEATEQTLNGRHGIYDIRVTNRAGETVAMFRGKSTQIKGTVIPVDR</sequence>
<dbReference type="NCBIfam" id="TIGR02286">
    <property type="entry name" value="PaaD"/>
    <property type="match status" value="1"/>
</dbReference>
<organism evidence="4 5">
    <name type="scientific">Burkholderia mallei (strain ATCC 23344)</name>
    <dbReference type="NCBI Taxonomy" id="243160"/>
    <lineage>
        <taxon>Bacteria</taxon>
        <taxon>Pseudomonadati</taxon>
        <taxon>Pseudomonadota</taxon>
        <taxon>Betaproteobacteria</taxon>
        <taxon>Burkholderiales</taxon>
        <taxon>Burkholderiaceae</taxon>
        <taxon>Burkholderia</taxon>
        <taxon>pseudomallei group</taxon>
    </lineage>
</organism>
<feature type="region of interest" description="Disordered" evidence="2">
    <location>
        <begin position="1"/>
        <end position="36"/>
    </location>
</feature>